<organism evidence="2 3">
    <name type="scientific">Castilleja foliolosa</name>
    <dbReference type="NCBI Taxonomy" id="1961234"/>
    <lineage>
        <taxon>Eukaryota</taxon>
        <taxon>Viridiplantae</taxon>
        <taxon>Streptophyta</taxon>
        <taxon>Embryophyta</taxon>
        <taxon>Tracheophyta</taxon>
        <taxon>Spermatophyta</taxon>
        <taxon>Magnoliopsida</taxon>
        <taxon>eudicotyledons</taxon>
        <taxon>Gunneridae</taxon>
        <taxon>Pentapetalae</taxon>
        <taxon>asterids</taxon>
        <taxon>lamiids</taxon>
        <taxon>Lamiales</taxon>
        <taxon>Orobanchaceae</taxon>
        <taxon>Pedicularideae</taxon>
        <taxon>Castillejinae</taxon>
        <taxon>Castilleja</taxon>
    </lineage>
</organism>
<feature type="chain" id="PRO_5044791641" description="Transmembrane protein" evidence="1">
    <location>
        <begin position="35"/>
        <end position="62"/>
    </location>
</feature>
<comment type="caution">
    <text evidence="2">The sequence shown here is derived from an EMBL/GenBank/DDBJ whole genome shotgun (WGS) entry which is preliminary data.</text>
</comment>
<dbReference type="Proteomes" id="UP001632038">
    <property type="component" value="Unassembled WGS sequence"/>
</dbReference>
<evidence type="ECO:0000256" key="1">
    <source>
        <dbReference type="SAM" id="SignalP"/>
    </source>
</evidence>
<keyword evidence="1" id="KW-0732">Signal</keyword>
<protein>
    <recommendedName>
        <fullName evidence="4">Transmembrane protein</fullName>
    </recommendedName>
</protein>
<proteinExistence type="predicted"/>
<accession>A0ABD3B8L1</accession>
<dbReference type="EMBL" id="JAVIJP010000107">
    <property type="protein sequence ID" value="KAL3613677.1"/>
    <property type="molecule type" value="Genomic_DNA"/>
</dbReference>
<sequence length="62" mass="7127">MATLNCFFHLMMAFVLHSSFLLILFSCFSEKSVALESHFETLESETAPECKRRPFTGIVFSF</sequence>
<evidence type="ECO:0008006" key="4">
    <source>
        <dbReference type="Google" id="ProtNLM"/>
    </source>
</evidence>
<name>A0ABD3B8L1_9LAMI</name>
<evidence type="ECO:0000313" key="2">
    <source>
        <dbReference type="EMBL" id="KAL3613677.1"/>
    </source>
</evidence>
<feature type="signal peptide" evidence="1">
    <location>
        <begin position="1"/>
        <end position="34"/>
    </location>
</feature>
<dbReference type="AlphaFoldDB" id="A0ABD3B8L1"/>
<gene>
    <name evidence="2" type="ORF">CASFOL_041751</name>
</gene>
<evidence type="ECO:0000313" key="3">
    <source>
        <dbReference type="Proteomes" id="UP001632038"/>
    </source>
</evidence>
<reference evidence="3" key="1">
    <citation type="journal article" date="2024" name="IScience">
        <title>Strigolactones Initiate the Formation of Haustorium-like Structures in Castilleja.</title>
        <authorList>
            <person name="Buerger M."/>
            <person name="Peterson D."/>
            <person name="Chory J."/>
        </authorList>
    </citation>
    <scope>NUCLEOTIDE SEQUENCE [LARGE SCALE GENOMIC DNA]</scope>
</reference>
<keyword evidence="3" id="KW-1185">Reference proteome</keyword>